<evidence type="ECO:0000313" key="2">
    <source>
        <dbReference type="EMBL" id="JAS53885.1"/>
    </source>
</evidence>
<proteinExistence type="predicted"/>
<feature type="non-terminal residue" evidence="2">
    <location>
        <position position="1"/>
    </location>
</feature>
<sequence>NEISTSTSKGNLNTILQQQNLALELTNENTTNSIKEAPKHTKESVNNTDINSVSADENNEISTSTSKGNLNTILQQQNLALELTNENTTNSIKEAPKHTKESVNNTDINSVSADENNEISTST</sequence>
<evidence type="ECO:0000256" key="1">
    <source>
        <dbReference type="SAM" id="MobiDB-lite"/>
    </source>
</evidence>
<name>A0A1B6FUN0_9HEMI</name>
<dbReference type="EMBL" id="GECZ01015884">
    <property type="protein sequence ID" value="JAS53885.1"/>
    <property type="molecule type" value="Transcribed_RNA"/>
</dbReference>
<accession>A0A1B6FUN0</accession>
<protein>
    <submittedName>
        <fullName evidence="2">Uncharacterized protein</fullName>
    </submittedName>
</protein>
<organism evidence="2">
    <name type="scientific">Cuerna arida</name>
    <dbReference type="NCBI Taxonomy" id="1464854"/>
    <lineage>
        <taxon>Eukaryota</taxon>
        <taxon>Metazoa</taxon>
        <taxon>Ecdysozoa</taxon>
        <taxon>Arthropoda</taxon>
        <taxon>Hexapoda</taxon>
        <taxon>Insecta</taxon>
        <taxon>Pterygota</taxon>
        <taxon>Neoptera</taxon>
        <taxon>Paraneoptera</taxon>
        <taxon>Hemiptera</taxon>
        <taxon>Auchenorrhyncha</taxon>
        <taxon>Membracoidea</taxon>
        <taxon>Cicadellidae</taxon>
        <taxon>Cicadellinae</taxon>
        <taxon>Proconiini</taxon>
        <taxon>Cuerna</taxon>
    </lineage>
</organism>
<reference evidence="2" key="1">
    <citation type="submission" date="2015-11" db="EMBL/GenBank/DDBJ databases">
        <title>De novo transcriptome assembly of four potential Pierce s Disease insect vectors from Arizona vineyards.</title>
        <authorList>
            <person name="Tassone E.E."/>
        </authorList>
    </citation>
    <scope>NUCLEOTIDE SEQUENCE</scope>
</reference>
<feature type="region of interest" description="Disordered" evidence="1">
    <location>
        <begin position="85"/>
        <end position="123"/>
    </location>
</feature>
<feature type="compositionally biased region" description="Polar residues" evidence="1">
    <location>
        <begin position="44"/>
        <end position="69"/>
    </location>
</feature>
<feature type="compositionally biased region" description="Polar residues" evidence="1">
    <location>
        <begin position="102"/>
        <end position="123"/>
    </location>
</feature>
<feature type="region of interest" description="Disordered" evidence="1">
    <location>
        <begin position="35"/>
        <end position="69"/>
    </location>
</feature>
<dbReference type="AlphaFoldDB" id="A0A1B6FUN0"/>
<feature type="non-terminal residue" evidence="2">
    <location>
        <position position="123"/>
    </location>
</feature>
<gene>
    <name evidence="2" type="ORF">g.45220</name>
</gene>